<feature type="region of interest" description="Disordered" evidence="1">
    <location>
        <begin position="1"/>
        <end position="129"/>
    </location>
</feature>
<evidence type="ECO:0008006" key="4">
    <source>
        <dbReference type="Google" id="ProtNLM"/>
    </source>
</evidence>
<dbReference type="EMBL" id="JMSE01001352">
    <property type="protein sequence ID" value="KDN62118.1"/>
    <property type="molecule type" value="Genomic_DNA"/>
</dbReference>
<comment type="caution">
    <text evidence="2">The sequence shown here is derived from an EMBL/GenBank/DDBJ whole genome shotgun (WGS) entry which is preliminary data.</text>
</comment>
<dbReference type="eggNOG" id="ENOG502RFFW">
    <property type="taxonomic scope" value="Eukaryota"/>
</dbReference>
<dbReference type="AlphaFoldDB" id="A0A066WYZ3"/>
<evidence type="ECO:0000313" key="3">
    <source>
        <dbReference type="Proteomes" id="UP000027238"/>
    </source>
</evidence>
<name>A0A066WYZ3_COLSU</name>
<evidence type="ECO:0000256" key="1">
    <source>
        <dbReference type="SAM" id="MobiDB-lite"/>
    </source>
</evidence>
<accession>A0A066WYZ3</accession>
<feature type="compositionally biased region" description="Pro residues" evidence="1">
    <location>
        <begin position="21"/>
        <end position="40"/>
    </location>
</feature>
<dbReference type="OrthoDB" id="5324692at2759"/>
<dbReference type="Proteomes" id="UP000027238">
    <property type="component" value="Unassembled WGS sequence"/>
</dbReference>
<organism evidence="2 3">
    <name type="scientific">Colletotrichum sublineola</name>
    <name type="common">Sorghum anthracnose fungus</name>
    <dbReference type="NCBI Taxonomy" id="1173701"/>
    <lineage>
        <taxon>Eukaryota</taxon>
        <taxon>Fungi</taxon>
        <taxon>Dikarya</taxon>
        <taxon>Ascomycota</taxon>
        <taxon>Pezizomycotina</taxon>
        <taxon>Sordariomycetes</taxon>
        <taxon>Hypocreomycetidae</taxon>
        <taxon>Glomerellales</taxon>
        <taxon>Glomerellaceae</taxon>
        <taxon>Colletotrichum</taxon>
        <taxon>Colletotrichum graminicola species complex</taxon>
    </lineage>
</organism>
<dbReference type="STRING" id="1173701.A0A066WYZ3"/>
<reference evidence="3" key="1">
    <citation type="journal article" date="2014" name="Genome Announc.">
        <title>Draft genome sequence of Colletotrichum sublineola, a destructive pathogen of cultivated sorghum.</title>
        <authorList>
            <person name="Baroncelli R."/>
            <person name="Sanz-Martin J.M."/>
            <person name="Rech G.E."/>
            <person name="Sukno S.A."/>
            <person name="Thon M.R."/>
        </authorList>
    </citation>
    <scope>NUCLEOTIDE SEQUENCE [LARGE SCALE GENOMIC DNA]</scope>
    <source>
        <strain evidence="3">TX430BB</strain>
    </source>
</reference>
<keyword evidence="3" id="KW-1185">Reference proteome</keyword>
<feature type="compositionally biased region" description="Low complexity" evidence="1">
    <location>
        <begin position="56"/>
        <end position="70"/>
    </location>
</feature>
<dbReference type="OMA" id="IACEACF"/>
<sequence>MNHPQPVAEKQAQMASQDYPHFPPPPGQQGMPPPLPPRPVSPATRYPRPLPPPALHAPYQQPAQYLQASQDAEQHTPKLGGNEVPSSLPPSHSTIHHGYDPGHCPRQPRYGATGPPAQHQCAAQESQPYQASAPVFVPIPSHRGLPVSDQREQTPKIHQITSQLGRVSIRDSPPRAQEKRRSEETALFRWKRALPIPVVSEEGKPNDTLWDCPESRVIDYETDWYHMPEIPNFTICTCCYEMYLSNTPLSASLERVRRPRGACGFQPHRVTRVLIPQYLKTLDPQPLRDYMAKRLGIQDCHGVGGVKGSAGVKWFRPLDTRLNGFLSCEACYEEVILGTAFHRNWAPYEKPQAKDDLWACDVCIPFIGRILINYSVGHTWEDWIQATIKHMNLPICDKEKAVAASSRKWVRLSGGRVPDMKFCERCYEEHLACTPLAHEFELIPSTPGSEGLEWMQEAPSQRTQDFERRVCSAANNVPLLVAVSSAIDRKDIDVMIRAAKVIVTNVPCTGRGIAGGTWYTLAGGDVVDGFKICPACHAAWVSPWNLDRFYEVASGVDAAQTFLCSLHPSAPRWTQQVRRWQEALEVGVWSRYSNWVRTFAGVPPCAGDGQVENRKWHGWEDCPICAECWVAFCRDARPTASGLAMEYNGRLVPGARMCCMYSPRMRQKWTEACEAGDAGELVRFSRTRLRMYAQTVVQIRRLRTVHEMQVLESVNAGRQSLTWLSIQNLYVSSGITDGYQHGNSTLGWHPTVEGARSAAYMRDMSSLGGQSWSTLLQIEHLQNQWRHFE</sequence>
<gene>
    <name evidence="2" type="ORF">CSUB01_07277</name>
</gene>
<dbReference type="HOGENOM" id="CLU_011640_1_0_1"/>
<protein>
    <recommendedName>
        <fullName evidence="4">Integral membrane protein</fullName>
    </recommendedName>
</protein>
<proteinExistence type="predicted"/>
<evidence type="ECO:0000313" key="2">
    <source>
        <dbReference type="EMBL" id="KDN62118.1"/>
    </source>
</evidence>